<dbReference type="CDD" id="cd14066">
    <property type="entry name" value="STKc_IRAK"/>
    <property type="match status" value="1"/>
</dbReference>
<dbReference type="InterPro" id="IPR011009">
    <property type="entry name" value="Kinase-like_dom_sf"/>
</dbReference>
<dbReference type="PANTHER" id="PTHR46146">
    <property type="entry name" value="SERINE/THREONINE-PROTEIN KINASE-LIKE PROTEIN CCR4"/>
    <property type="match status" value="1"/>
</dbReference>
<evidence type="ECO:0000256" key="3">
    <source>
        <dbReference type="ARBA" id="ARBA00022777"/>
    </source>
</evidence>
<feature type="chain" id="PRO_5043489470" evidence="7">
    <location>
        <begin position="26"/>
        <end position="786"/>
    </location>
</feature>
<dbReference type="AlphaFoldDB" id="A0AAX6I8C9"/>
<dbReference type="InterPro" id="IPR000719">
    <property type="entry name" value="Prot_kinase_dom"/>
</dbReference>
<comment type="caution">
    <text evidence="9">The sequence shown here is derived from an EMBL/GenBank/DDBJ whole genome shotgun (WGS) entry which is preliminary data.</text>
</comment>
<keyword evidence="6" id="KW-0472">Membrane</keyword>
<dbReference type="Pfam" id="PF00069">
    <property type="entry name" value="Pkinase"/>
    <property type="match status" value="1"/>
</dbReference>
<dbReference type="EMBL" id="JANAVB010003443">
    <property type="protein sequence ID" value="KAJ6849479.1"/>
    <property type="molecule type" value="Genomic_DNA"/>
</dbReference>
<dbReference type="SUPFAM" id="SSF56112">
    <property type="entry name" value="Protein kinase-like (PK-like)"/>
    <property type="match status" value="1"/>
</dbReference>
<dbReference type="InterPro" id="IPR008271">
    <property type="entry name" value="Ser/Thr_kinase_AS"/>
</dbReference>
<dbReference type="Gene3D" id="2.130.10.30">
    <property type="entry name" value="Regulator of chromosome condensation 1/beta-lactamase-inhibitor protein II"/>
    <property type="match status" value="1"/>
</dbReference>
<keyword evidence="4 5" id="KW-0067">ATP-binding</keyword>
<evidence type="ECO:0000256" key="5">
    <source>
        <dbReference type="PROSITE-ProRule" id="PRU10141"/>
    </source>
</evidence>
<keyword evidence="2 5" id="KW-0547">Nucleotide-binding</keyword>
<dbReference type="InterPro" id="IPR017441">
    <property type="entry name" value="Protein_kinase_ATP_BS"/>
</dbReference>
<evidence type="ECO:0000256" key="7">
    <source>
        <dbReference type="SAM" id="SignalP"/>
    </source>
</evidence>
<name>A0AAX6I8C9_IRIPA</name>
<keyword evidence="7" id="KW-0732">Signal</keyword>
<evidence type="ECO:0000313" key="9">
    <source>
        <dbReference type="EMBL" id="KAJ6849479.1"/>
    </source>
</evidence>
<organism evidence="9 10">
    <name type="scientific">Iris pallida</name>
    <name type="common">Sweet iris</name>
    <dbReference type="NCBI Taxonomy" id="29817"/>
    <lineage>
        <taxon>Eukaryota</taxon>
        <taxon>Viridiplantae</taxon>
        <taxon>Streptophyta</taxon>
        <taxon>Embryophyta</taxon>
        <taxon>Tracheophyta</taxon>
        <taxon>Spermatophyta</taxon>
        <taxon>Magnoliopsida</taxon>
        <taxon>Liliopsida</taxon>
        <taxon>Asparagales</taxon>
        <taxon>Iridaceae</taxon>
        <taxon>Iridoideae</taxon>
        <taxon>Irideae</taxon>
        <taxon>Iris</taxon>
    </lineage>
</organism>
<evidence type="ECO:0000256" key="6">
    <source>
        <dbReference type="SAM" id="Phobius"/>
    </source>
</evidence>
<reference evidence="9" key="1">
    <citation type="journal article" date="2023" name="GigaByte">
        <title>Genome assembly of the bearded iris, Iris pallida Lam.</title>
        <authorList>
            <person name="Bruccoleri R.E."/>
            <person name="Oakeley E.J."/>
            <person name="Faust A.M.E."/>
            <person name="Altorfer M."/>
            <person name="Dessus-Babus S."/>
            <person name="Burckhardt D."/>
            <person name="Oertli M."/>
            <person name="Naumann U."/>
            <person name="Petersen F."/>
            <person name="Wong J."/>
        </authorList>
    </citation>
    <scope>NUCLEOTIDE SEQUENCE</scope>
    <source>
        <strain evidence="9">GSM-AAB239-AS_SAM_17_03QT</strain>
    </source>
</reference>
<dbReference type="Gene3D" id="3.30.200.20">
    <property type="entry name" value="Phosphorylase Kinase, domain 1"/>
    <property type="match status" value="1"/>
</dbReference>
<feature type="signal peptide" evidence="7">
    <location>
        <begin position="1"/>
        <end position="25"/>
    </location>
</feature>
<keyword evidence="10" id="KW-1185">Reference proteome</keyword>
<keyword evidence="6" id="KW-1133">Transmembrane helix</keyword>
<gene>
    <name evidence="9" type="ORF">M6B38_269525</name>
</gene>
<dbReference type="PROSITE" id="PS00107">
    <property type="entry name" value="PROTEIN_KINASE_ATP"/>
    <property type="match status" value="1"/>
</dbReference>
<dbReference type="Gene3D" id="1.10.510.10">
    <property type="entry name" value="Transferase(Phosphotransferase) domain 1"/>
    <property type="match status" value="1"/>
</dbReference>
<dbReference type="PROSITE" id="PS00108">
    <property type="entry name" value="PROTEIN_KINASE_ST"/>
    <property type="match status" value="1"/>
</dbReference>
<feature type="domain" description="Protein kinase" evidence="8">
    <location>
        <begin position="465"/>
        <end position="768"/>
    </location>
</feature>
<dbReference type="GO" id="GO:0004672">
    <property type="term" value="F:protein kinase activity"/>
    <property type="evidence" value="ECO:0007669"/>
    <property type="project" value="InterPro"/>
</dbReference>
<dbReference type="Proteomes" id="UP001140949">
    <property type="component" value="Unassembled WGS sequence"/>
</dbReference>
<evidence type="ECO:0000256" key="4">
    <source>
        <dbReference type="ARBA" id="ARBA00022840"/>
    </source>
</evidence>
<evidence type="ECO:0000259" key="8">
    <source>
        <dbReference type="PROSITE" id="PS50011"/>
    </source>
</evidence>
<dbReference type="InterPro" id="IPR009091">
    <property type="entry name" value="RCC1/BLIP-II"/>
</dbReference>
<accession>A0AAX6I8C9</accession>
<evidence type="ECO:0000313" key="10">
    <source>
        <dbReference type="Proteomes" id="UP001140949"/>
    </source>
</evidence>
<dbReference type="SMART" id="SM00220">
    <property type="entry name" value="S_TKc"/>
    <property type="match status" value="1"/>
</dbReference>
<evidence type="ECO:0000256" key="2">
    <source>
        <dbReference type="ARBA" id="ARBA00022741"/>
    </source>
</evidence>
<dbReference type="PROSITE" id="PS50011">
    <property type="entry name" value="PROTEIN_KINASE_DOM"/>
    <property type="match status" value="1"/>
</dbReference>
<feature type="binding site" evidence="5">
    <location>
        <position position="493"/>
    </location>
    <ligand>
        <name>ATP</name>
        <dbReference type="ChEBI" id="CHEBI:30616"/>
    </ligand>
</feature>
<dbReference type="GO" id="GO:0005524">
    <property type="term" value="F:ATP binding"/>
    <property type="evidence" value="ECO:0007669"/>
    <property type="project" value="UniProtKB-UniRule"/>
</dbReference>
<keyword evidence="6" id="KW-0812">Transmembrane</keyword>
<reference evidence="9" key="2">
    <citation type="submission" date="2023-04" db="EMBL/GenBank/DDBJ databases">
        <authorList>
            <person name="Bruccoleri R.E."/>
            <person name="Oakeley E.J."/>
            <person name="Faust A.-M."/>
            <person name="Dessus-Babus S."/>
            <person name="Altorfer M."/>
            <person name="Burckhardt D."/>
            <person name="Oertli M."/>
            <person name="Naumann U."/>
            <person name="Petersen F."/>
            <person name="Wong J."/>
        </authorList>
    </citation>
    <scope>NUCLEOTIDE SEQUENCE</scope>
    <source>
        <strain evidence="9">GSM-AAB239-AS_SAM_17_03QT</strain>
        <tissue evidence="9">Leaf</tissue>
    </source>
</reference>
<feature type="transmembrane region" description="Helical" evidence="6">
    <location>
        <begin position="372"/>
        <end position="396"/>
    </location>
</feature>
<protein>
    <submittedName>
        <fullName evidence="9">Serine/threonine-protein kinase-like protein CCR4</fullName>
    </submittedName>
</protein>
<dbReference type="PANTHER" id="PTHR46146:SF20">
    <property type="entry name" value="OS04G0439600 PROTEIN"/>
    <property type="match status" value="1"/>
</dbReference>
<sequence length="786" mass="83458">MALTPRLSLLLPLLVLSALSSSSSAAAALSTVAISHVGNSTLVCALLPSRSPAYRHDLNCTAYPSGRTRHYPSHHDVSFSAIAAGDGFLCALGASPSSPSVMLWWDFAHNAHTASLPDAKKVYQGPPVLSLSAGDSHVCGLTAASRSPYCWRWPHLPLPDGLNVTDIAVGGDFLCVLLANRTVACFGGDAGVVGREPPGRYIRLAAGSSHACGLSARDELVCWGIGAPRAARGPAPVDSLALGNNRTCALYAGGRVVCWGEDVALPKDVAGAQFMAVEARGDAFCGVLLLNYSLVCWGSEAFHRKHVVFRQVLPGSCAPVSSCSCGVVPGSGTLCADGAICRTCSRQSGANQPQLNSPTPDNGRRVDKKRRLIFVLLGSIGIGLGTLAAALFFFYFRFGNRGGRVHDWARLNPRTPARANAASPTVRHGQESGIDRQLSQFLSKGHGATIEEFPIKLLLEITDGFSEANKIGSGSFGSVYRAKLADGRVVAIKRAEPSSRASTSRARTPTASGNCRESAFVAEVALLSRVNHKNLVRLLGYCRDGPERVLVYEFMSNGTLHGLLHGPDYPRGPGSPLGSWPARIRVALDAARGIDYLHTYAVPPIIHRDIKSSNILLEEDWTAKVSDFGLSLMTPDAAVATEDEWSSGSFCTAGTVGYMDPEYYRLQHLNAKSDVYSFGVVLLEILSGRKVIERYGTGESPKNVVELVVPRIVADDMPSVLDKRLPPPTPSEAEAIAFVGYLAADSVSPEGRGRPTMTEIVNGLERALAACAPRTSTSRTTSVDSG</sequence>
<keyword evidence="3 9" id="KW-0418">Kinase</keyword>
<proteinExistence type="predicted"/>
<evidence type="ECO:0000256" key="1">
    <source>
        <dbReference type="ARBA" id="ARBA00022679"/>
    </source>
</evidence>
<dbReference type="SUPFAM" id="SSF50985">
    <property type="entry name" value="RCC1/BLIP-II"/>
    <property type="match status" value="1"/>
</dbReference>
<keyword evidence="1" id="KW-0808">Transferase</keyword>